<keyword evidence="2 9" id="KW-0479">Metal-binding</keyword>
<comment type="caution">
    <text evidence="9">Lacks conserved residue(s) required for the propagation of feature annotation.</text>
</comment>
<dbReference type="Pfam" id="PF00962">
    <property type="entry name" value="A_deaminase"/>
    <property type="match status" value="1"/>
</dbReference>
<dbReference type="InterPro" id="IPR006330">
    <property type="entry name" value="Ado/ade_deaminase"/>
</dbReference>
<evidence type="ECO:0000313" key="12">
    <source>
        <dbReference type="Proteomes" id="UP000460287"/>
    </source>
</evidence>
<evidence type="ECO:0000256" key="9">
    <source>
        <dbReference type="HAMAP-Rule" id="MF_00540"/>
    </source>
</evidence>
<feature type="binding site" evidence="9">
    <location>
        <position position="277"/>
    </location>
    <ligand>
        <name>Zn(2+)</name>
        <dbReference type="ChEBI" id="CHEBI:29105"/>
        <note>catalytic</note>
    </ligand>
</feature>
<feature type="binding site" evidence="9">
    <location>
        <position position="196"/>
    </location>
    <ligand>
        <name>Zn(2+)</name>
        <dbReference type="ChEBI" id="CHEBI:29105"/>
        <note>catalytic</note>
    </ligand>
</feature>
<accession>A0A7X2N0E3</accession>
<evidence type="ECO:0000256" key="3">
    <source>
        <dbReference type="ARBA" id="ARBA00022801"/>
    </source>
</evidence>
<dbReference type="SUPFAM" id="SSF51556">
    <property type="entry name" value="Metallo-dependent hydrolases"/>
    <property type="match status" value="1"/>
</dbReference>
<keyword evidence="5 9" id="KW-0546">Nucleotide metabolism</keyword>
<keyword evidence="12" id="KW-1185">Reference proteome</keyword>
<comment type="function">
    <text evidence="9">Catalyzes the hydrolytic deamination of adenosine and 2-deoxyadenosine.</text>
</comment>
<keyword evidence="3 9" id="KW-0378">Hydrolase</keyword>
<comment type="cofactor">
    <cofactor evidence="9">
        <name>Zn(2+)</name>
        <dbReference type="ChEBI" id="CHEBI:29105"/>
    </cofactor>
    <text evidence="9">Binds 1 zinc ion per subunit.</text>
</comment>
<dbReference type="InterPro" id="IPR032466">
    <property type="entry name" value="Metal_Hydrolase"/>
</dbReference>
<dbReference type="InterPro" id="IPR028893">
    <property type="entry name" value="A_deaminase"/>
</dbReference>
<dbReference type="HAMAP" id="MF_00540">
    <property type="entry name" value="A_deaminase"/>
    <property type="match status" value="1"/>
</dbReference>
<comment type="catalytic activity">
    <reaction evidence="7">
        <text>adenosine + H2O + H(+) = inosine + NH4(+)</text>
        <dbReference type="Rhea" id="RHEA:24408"/>
        <dbReference type="ChEBI" id="CHEBI:15377"/>
        <dbReference type="ChEBI" id="CHEBI:15378"/>
        <dbReference type="ChEBI" id="CHEBI:16335"/>
        <dbReference type="ChEBI" id="CHEBI:17596"/>
        <dbReference type="ChEBI" id="CHEBI:28938"/>
        <dbReference type="EC" id="3.5.4.4"/>
    </reaction>
    <physiologicalReaction direction="left-to-right" evidence="7">
        <dbReference type="Rhea" id="RHEA:24409"/>
    </physiologicalReaction>
</comment>
<dbReference type="EC" id="3.5.4.4" evidence="1 9"/>
<feature type="active site" description="Proton donor" evidence="9">
    <location>
        <position position="199"/>
    </location>
</feature>
<organism evidence="11 12">
    <name type="scientific">Inconstantimicrobium porci</name>
    <dbReference type="NCBI Taxonomy" id="2652291"/>
    <lineage>
        <taxon>Bacteria</taxon>
        <taxon>Bacillati</taxon>
        <taxon>Bacillota</taxon>
        <taxon>Clostridia</taxon>
        <taxon>Eubacteriales</taxon>
        <taxon>Clostridiaceae</taxon>
        <taxon>Inconstantimicrobium</taxon>
    </lineage>
</organism>
<feature type="binding site" evidence="9">
    <location>
        <position position="13"/>
    </location>
    <ligand>
        <name>substrate</name>
    </ligand>
</feature>
<feature type="binding site" evidence="9">
    <location>
        <position position="13"/>
    </location>
    <ligand>
        <name>Zn(2+)</name>
        <dbReference type="ChEBI" id="CHEBI:29105"/>
        <note>catalytic</note>
    </ligand>
</feature>
<dbReference type="GO" id="GO:0005829">
    <property type="term" value="C:cytosol"/>
    <property type="evidence" value="ECO:0007669"/>
    <property type="project" value="TreeGrafter"/>
</dbReference>
<dbReference type="GO" id="GO:0043103">
    <property type="term" value="P:hypoxanthine salvage"/>
    <property type="evidence" value="ECO:0007669"/>
    <property type="project" value="TreeGrafter"/>
</dbReference>
<dbReference type="GO" id="GO:0004000">
    <property type="term" value="F:adenosine deaminase activity"/>
    <property type="evidence" value="ECO:0007669"/>
    <property type="project" value="UniProtKB-UniRule"/>
</dbReference>
<dbReference type="AlphaFoldDB" id="A0A7X2N0E3"/>
<comment type="caution">
    <text evidence="11">The sequence shown here is derived from an EMBL/GenBank/DDBJ whole genome shotgun (WGS) entry which is preliminary data.</text>
</comment>
<keyword evidence="4 9" id="KW-0862">Zinc</keyword>
<dbReference type="GO" id="GO:0046103">
    <property type="term" value="P:inosine biosynthetic process"/>
    <property type="evidence" value="ECO:0007669"/>
    <property type="project" value="TreeGrafter"/>
</dbReference>
<dbReference type="GO" id="GO:0009168">
    <property type="term" value="P:purine ribonucleoside monophosphate biosynthetic process"/>
    <property type="evidence" value="ECO:0007669"/>
    <property type="project" value="UniProtKB-UniRule"/>
</dbReference>
<evidence type="ECO:0000256" key="2">
    <source>
        <dbReference type="ARBA" id="ARBA00022723"/>
    </source>
</evidence>
<dbReference type="GO" id="GO:0009117">
    <property type="term" value="P:nucleotide metabolic process"/>
    <property type="evidence" value="ECO:0007669"/>
    <property type="project" value="UniProtKB-KW"/>
</dbReference>
<reference evidence="11 12" key="1">
    <citation type="submission" date="2019-08" db="EMBL/GenBank/DDBJ databases">
        <title>In-depth cultivation of the pig gut microbiome towards novel bacterial diversity and tailored functional studies.</title>
        <authorList>
            <person name="Wylensek D."/>
            <person name="Hitch T.C.A."/>
            <person name="Clavel T."/>
        </authorList>
    </citation>
    <scope>NUCLEOTIDE SEQUENCE [LARGE SCALE GENOMIC DNA]</scope>
    <source>
        <strain evidence="11 12">WCA-383-APC-5B</strain>
    </source>
</reference>
<evidence type="ECO:0000256" key="7">
    <source>
        <dbReference type="ARBA" id="ARBA00047989"/>
    </source>
</evidence>
<dbReference type="Gene3D" id="3.20.20.140">
    <property type="entry name" value="Metal-dependent hydrolases"/>
    <property type="match status" value="1"/>
</dbReference>
<name>A0A7X2N0E3_9CLOT</name>
<dbReference type="EMBL" id="VULX01000031">
    <property type="protein sequence ID" value="MSR92442.1"/>
    <property type="molecule type" value="Genomic_DNA"/>
</dbReference>
<evidence type="ECO:0000256" key="1">
    <source>
        <dbReference type="ARBA" id="ARBA00012784"/>
    </source>
</evidence>
<dbReference type="Proteomes" id="UP000460287">
    <property type="component" value="Unassembled WGS sequence"/>
</dbReference>
<feature type="domain" description="Adenosine deaminase" evidence="10">
    <location>
        <begin position="6"/>
        <end position="326"/>
    </location>
</feature>
<feature type="site" description="Important for catalytic activity" evidence="9">
    <location>
        <position position="220"/>
    </location>
</feature>
<comment type="catalytic activity">
    <reaction evidence="8">
        <text>2'-deoxyadenosine + H2O + H(+) = 2'-deoxyinosine + NH4(+)</text>
        <dbReference type="Rhea" id="RHEA:28190"/>
        <dbReference type="ChEBI" id="CHEBI:15377"/>
        <dbReference type="ChEBI" id="CHEBI:15378"/>
        <dbReference type="ChEBI" id="CHEBI:17256"/>
        <dbReference type="ChEBI" id="CHEBI:28938"/>
        <dbReference type="ChEBI" id="CHEBI:28997"/>
        <dbReference type="EC" id="3.5.4.4"/>
    </reaction>
    <physiologicalReaction direction="left-to-right" evidence="8">
        <dbReference type="Rhea" id="RHEA:28191"/>
    </physiologicalReaction>
</comment>
<sequence>MINDIPKIDLHCHLDGSVRPETIIELAKKHNIEIPSYEKGTIMKFLVAPADCKSLVDYLKVFDIPKKVMQTEDALRRITFELYEDAAKENVKYMEVRFAPMMHTFKGLALNEVIESVVKGVKDAEEKYDIRGSIILCCMRNQSEDDAFKVIEAGREFLGKGVAAIDLCAAELDNFCDKFERAAKYAKSIGYRITIHAGETGVGINVYDAVTKLAAERIGHGVYIKDCDKAYKIVKENNITLEMCPTSNVQTKAVHSIEEHPFKKFYDNGIKVTVNTDNRTVSNTDMLKECRILFDDFKLSNDDYRKIYLNSVNAAFADDKTKEWLLTF</sequence>
<dbReference type="RefSeq" id="WP_154532344.1">
    <property type="nucleotide sequence ID" value="NZ_JAXFSD010000021.1"/>
</dbReference>
<feature type="binding site" evidence="9">
    <location>
        <position position="15"/>
    </location>
    <ligand>
        <name>substrate</name>
    </ligand>
</feature>
<dbReference type="GO" id="GO:0006154">
    <property type="term" value="P:adenosine catabolic process"/>
    <property type="evidence" value="ECO:0007669"/>
    <property type="project" value="TreeGrafter"/>
</dbReference>
<evidence type="ECO:0000256" key="8">
    <source>
        <dbReference type="ARBA" id="ARBA00049213"/>
    </source>
</evidence>
<gene>
    <name evidence="9" type="primary">add</name>
    <name evidence="11" type="ORF">FYJ33_13835</name>
</gene>
<dbReference type="PANTHER" id="PTHR11409:SF43">
    <property type="entry name" value="ADENOSINE DEAMINASE"/>
    <property type="match status" value="1"/>
</dbReference>
<dbReference type="NCBIfam" id="TIGR01430">
    <property type="entry name" value="aden_deam"/>
    <property type="match status" value="1"/>
</dbReference>
<dbReference type="PANTHER" id="PTHR11409">
    <property type="entry name" value="ADENOSINE DEAMINASE"/>
    <property type="match status" value="1"/>
</dbReference>
<dbReference type="InterPro" id="IPR001365">
    <property type="entry name" value="A_deaminase_dom"/>
</dbReference>
<dbReference type="GO" id="GO:0008270">
    <property type="term" value="F:zinc ion binding"/>
    <property type="evidence" value="ECO:0007669"/>
    <property type="project" value="UniProtKB-UniRule"/>
</dbReference>
<comment type="similarity">
    <text evidence="9">Belongs to the metallo-dependent hydrolases superfamily. Adenosine and AMP deaminases family. Adenosine deaminase subfamily.</text>
</comment>
<proteinExistence type="inferred from homology"/>
<evidence type="ECO:0000256" key="5">
    <source>
        <dbReference type="ARBA" id="ARBA00023080"/>
    </source>
</evidence>
<dbReference type="CDD" id="cd01320">
    <property type="entry name" value="ADA"/>
    <property type="match status" value="1"/>
</dbReference>
<feature type="binding site" evidence="9">
    <location>
        <position position="11"/>
    </location>
    <ligand>
        <name>Zn(2+)</name>
        <dbReference type="ChEBI" id="CHEBI:29105"/>
        <note>catalytic</note>
    </ligand>
</feature>
<evidence type="ECO:0000259" key="10">
    <source>
        <dbReference type="Pfam" id="PF00962"/>
    </source>
</evidence>
<evidence type="ECO:0000313" key="11">
    <source>
        <dbReference type="EMBL" id="MSR92442.1"/>
    </source>
</evidence>
<protein>
    <recommendedName>
        <fullName evidence="1 9">Adenosine deaminase</fullName>
        <ecNumber evidence="1 9">3.5.4.4</ecNumber>
    </recommendedName>
    <alternativeName>
        <fullName evidence="6 9">Adenosine aminohydrolase</fullName>
    </alternativeName>
</protein>
<evidence type="ECO:0000256" key="4">
    <source>
        <dbReference type="ARBA" id="ARBA00022833"/>
    </source>
</evidence>
<evidence type="ECO:0000256" key="6">
    <source>
        <dbReference type="ARBA" id="ARBA00031852"/>
    </source>
</evidence>